<reference evidence="1" key="1">
    <citation type="submission" date="2023-04" db="EMBL/GenBank/DDBJ databases">
        <title>Candida boidinii NBRC 1967.</title>
        <authorList>
            <person name="Ichikawa N."/>
            <person name="Sato H."/>
            <person name="Tonouchi N."/>
        </authorList>
    </citation>
    <scope>NUCLEOTIDE SEQUENCE</scope>
    <source>
        <strain evidence="1">NBRC 1967</strain>
    </source>
</reference>
<organism evidence="1 2">
    <name type="scientific">Candida boidinii</name>
    <name type="common">Yeast</name>
    <dbReference type="NCBI Taxonomy" id="5477"/>
    <lineage>
        <taxon>Eukaryota</taxon>
        <taxon>Fungi</taxon>
        <taxon>Dikarya</taxon>
        <taxon>Ascomycota</taxon>
        <taxon>Saccharomycotina</taxon>
        <taxon>Pichiomycetes</taxon>
        <taxon>Pichiales</taxon>
        <taxon>Pichiaceae</taxon>
        <taxon>Ogataea</taxon>
        <taxon>Ogataea/Candida clade</taxon>
    </lineage>
</organism>
<gene>
    <name evidence="1" type="ORF">Cboi01_000234600</name>
</gene>
<name>A0ACB5TNI3_CANBO</name>
<keyword evidence="2" id="KW-1185">Reference proteome</keyword>
<evidence type="ECO:0000313" key="2">
    <source>
        <dbReference type="Proteomes" id="UP001165101"/>
    </source>
</evidence>
<comment type="caution">
    <text evidence="1">The sequence shown here is derived from an EMBL/GenBank/DDBJ whole genome shotgun (WGS) entry which is preliminary data.</text>
</comment>
<evidence type="ECO:0000313" key="1">
    <source>
        <dbReference type="EMBL" id="GME91555.1"/>
    </source>
</evidence>
<proteinExistence type="predicted"/>
<protein>
    <submittedName>
        <fullName evidence="1">Unnamed protein product</fullName>
    </submittedName>
</protein>
<accession>A0ACB5TNI3</accession>
<dbReference type="Proteomes" id="UP001165101">
    <property type="component" value="Unassembled WGS sequence"/>
</dbReference>
<sequence>MFSQHNYNKASMRKIVNSLRLNDIKEKYYSESIKYLNSKLKNSKIGKYENIDSDNIIINKSNQSDNLKTRHKVSKWFKNLLGFETEPNSDLKNRDKFSSKNKEQDEFLSSFDPIELDIQSASFTPFATLLGNCHDKPVITVQNLMTTYFDKKRDKATQIQKEIRLQQLQKELELMHNNDDMNNLTETQELNAFHQSEINPDLETALLNEIETSNQIEIGGEGGDMFDYFNEFSGHFTQTYIDQDSESIKSVEDNKSLDADINPVTTALESKTGEDKLLLEGLNKGLLDVVLQERTTAHENIKNSNDKNITKFETEDLQNNINEDNQENGNQNKLDTLPENSIHNFVEPDALDWNLNAFDAAINSQHLTSH</sequence>
<dbReference type="EMBL" id="BSXV01001043">
    <property type="protein sequence ID" value="GME91555.1"/>
    <property type="molecule type" value="Genomic_DNA"/>
</dbReference>